<dbReference type="AlphaFoldDB" id="A0AAD5Y320"/>
<evidence type="ECO:0000313" key="2">
    <source>
        <dbReference type="Proteomes" id="UP001211065"/>
    </source>
</evidence>
<keyword evidence="2" id="KW-1185">Reference proteome</keyword>
<sequence>MNVDGMEVAKKLTYLAVSMLKPALRIAFVDQLKHQLRQLPEVAVDIVVEQAAGDRIVQENPVKVVVGVVEKCLHSPVGFETAVIVKDIEQEFEIGIVAVGGDIAAKAVEVAVDFQLINSMNMLYT</sequence>
<accession>A0AAD5Y320</accession>
<dbReference type="Proteomes" id="UP001211065">
    <property type="component" value="Unassembled WGS sequence"/>
</dbReference>
<name>A0AAD5Y320_9FUNG</name>
<proteinExistence type="predicted"/>
<organism evidence="1 2">
    <name type="scientific">Clydaea vesicula</name>
    <dbReference type="NCBI Taxonomy" id="447962"/>
    <lineage>
        <taxon>Eukaryota</taxon>
        <taxon>Fungi</taxon>
        <taxon>Fungi incertae sedis</taxon>
        <taxon>Chytridiomycota</taxon>
        <taxon>Chytridiomycota incertae sedis</taxon>
        <taxon>Chytridiomycetes</taxon>
        <taxon>Lobulomycetales</taxon>
        <taxon>Lobulomycetaceae</taxon>
        <taxon>Clydaea</taxon>
    </lineage>
</organism>
<gene>
    <name evidence="1" type="ORF">HK099_006399</name>
</gene>
<comment type="caution">
    <text evidence="1">The sequence shown here is derived from an EMBL/GenBank/DDBJ whole genome shotgun (WGS) entry which is preliminary data.</text>
</comment>
<dbReference type="EMBL" id="JADGJW010000055">
    <property type="protein sequence ID" value="KAJ3225678.1"/>
    <property type="molecule type" value="Genomic_DNA"/>
</dbReference>
<protein>
    <submittedName>
        <fullName evidence="1">Uncharacterized protein</fullName>
    </submittedName>
</protein>
<evidence type="ECO:0000313" key="1">
    <source>
        <dbReference type="EMBL" id="KAJ3225678.1"/>
    </source>
</evidence>
<reference evidence="1" key="1">
    <citation type="submission" date="2020-05" db="EMBL/GenBank/DDBJ databases">
        <title>Phylogenomic resolution of chytrid fungi.</title>
        <authorList>
            <person name="Stajich J.E."/>
            <person name="Amses K."/>
            <person name="Simmons R."/>
            <person name="Seto K."/>
            <person name="Myers J."/>
            <person name="Bonds A."/>
            <person name="Quandt C.A."/>
            <person name="Barry K."/>
            <person name="Liu P."/>
            <person name="Grigoriev I."/>
            <person name="Longcore J.E."/>
            <person name="James T.Y."/>
        </authorList>
    </citation>
    <scope>NUCLEOTIDE SEQUENCE</scope>
    <source>
        <strain evidence="1">JEL0476</strain>
    </source>
</reference>